<feature type="region of interest" description="Disordered" evidence="1">
    <location>
        <begin position="1"/>
        <end position="28"/>
    </location>
</feature>
<dbReference type="RefSeq" id="WP_094664782.1">
    <property type="nucleotide sequence ID" value="NZ_MWWV01000015.1"/>
</dbReference>
<dbReference type="GO" id="GO:0044550">
    <property type="term" value="P:secondary metabolite biosynthetic process"/>
    <property type="evidence" value="ECO:0007669"/>
    <property type="project" value="TreeGrafter"/>
</dbReference>
<accession>A0A261FBX4</accession>
<gene>
    <name evidence="3" type="ORF">BTIS_1804</name>
</gene>
<dbReference type="Gene3D" id="3.30.559.10">
    <property type="entry name" value="Chloramphenicol acetyltransferase-like domain"/>
    <property type="match status" value="1"/>
</dbReference>
<protein>
    <submittedName>
        <fullName evidence="3">Peptide synthetase</fullName>
    </submittedName>
</protein>
<dbReference type="GO" id="GO:0003824">
    <property type="term" value="F:catalytic activity"/>
    <property type="evidence" value="ECO:0007669"/>
    <property type="project" value="InterPro"/>
</dbReference>
<name>A0A261FBX4_9BIFI</name>
<evidence type="ECO:0000259" key="2">
    <source>
        <dbReference type="Pfam" id="PF00668"/>
    </source>
</evidence>
<organism evidence="3 4">
    <name type="scientific">Bifidobacterium tissieri</name>
    <dbReference type="NCBI Taxonomy" id="1630162"/>
    <lineage>
        <taxon>Bacteria</taxon>
        <taxon>Bacillati</taxon>
        <taxon>Actinomycetota</taxon>
        <taxon>Actinomycetes</taxon>
        <taxon>Bifidobacteriales</taxon>
        <taxon>Bifidobacteriaceae</taxon>
        <taxon>Bifidobacterium</taxon>
    </lineage>
</organism>
<dbReference type="EMBL" id="MWWV01000015">
    <property type="protein sequence ID" value="OZG56598.1"/>
    <property type="molecule type" value="Genomic_DNA"/>
</dbReference>
<reference evidence="3 4" key="1">
    <citation type="journal article" date="2017" name="BMC Genomics">
        <title>Comparative genomic and phylogenomic analyses of the Bifidobacteriaceae family.</title>
        <authorList>
            <person name="Lugli G.A."/>
            <person name="Milani C."/>
            <person name="Turroni F."/>
            <person name="Duranti S."/>
            <person name="Mancabelli L."/>
            <person name="Mangifesta M."/>
            <person name="Ferrario C."/>
            <person name="Modesto M."/>
            <person name="Mattarelli P."/>
            <person name="Jiri K."/>
            <person name="van Sinderen D."/>
            <person name="Ventura M."/>
        </authorList>
    </citation>
    <scope>NUCLEOTIDE SEQUENCE [LARGE SCALE GENOMIC DNA]</scope>
    <source>
        <strain evidence="3 4">DSM 100201</strain>
    </source>
</reference>
<dbReference type="PANTHER" id="PTHR45527">
    <property type="entry name" value="NONRIBOSOMAL PEPTIDE SYNTHETASE"/>
    <property type="match status" value="1"/>
</dbReference>
<evidence type="ECO:0000313" key="3">
    <source>
        <dbReference type="EMBL" id="OZG56598.1"/>
    </source>
</evidence>
<dbReference type="SUPFAM" id="SSF52777">
    <property type="entry name" value="CoA-dependent acyltransferases"/>
    <property type="match status" value="2"/>
</dbReference>
<dbReference type="GO" id="GO:0043041">
    <property type="term" value="P:amino acid activation for nonribosomal peptide biosynthetic process"/>
    <property type="evidence" value="ECO:0007669"/>
    <property type="project" value="TreeGrafter"/>
</dbReference>
<dbReference type="Pfam" id="PF00668">
    <property type="entry name" value="Condensation"/>
    <property type="match status" value="1"/>
</dbReference>
<evidence type="ECO:0000313" key="4">
    <source>
        <dbReference type="Proteomes" id="UP000216444"/>
    </source>
</evidence>
<dbReference type="PANTHER" id="PTHR45527:SF1">
    <property type="entry name" value="FATTY ACID SYNTHASE"/>
    <property type="match status" value="1"/>
</dbReference>
<dbReference type="GO" id="GO:0008610">
    <property type="term" value="P:lipid biosynthetic process"/>
    <property type="evidence" value="ECO:0007669"/>
    <property type="project" value="UniProtKB-ARBA"/>
</dbReference>
<dbReference type="Gene3D" id="3.30.559.30">
    <property type="entry name" value="Nonribosomal peptide synthetase, condensation domain"/>
    <property type="match status" value="1"/>
</dbReference>
<dbReference type="GO" id="GO:0031177">
    <property type="term" value="F:phosphopantetheine binding"/>
    <property type="evidence" value="ECO:0007669"/>
    <property type="project" value="TreeGrafter"/>
</dbReference>
<dbReference type="Proteomes" id="UP000216444">
    <property type="component" value="Unassembled WGS sequence"/>
</dbReference>
<comment type="caution">
    <text evidence="3">The sequence shown here is derived from an EMBL/GenBank/DDBJ whole genome shotgun (WGS) entry which is preliminary data.</text>
</comment>
<feature type="domain" description="Condensation" evidence="2">
    <location>
        <begin position="38"/>
        <end position="483"/>
    </location>
</feature>
<dbReference type="InterPro" id="IPR023213">
    <property type="entry name" value="CAT-like_dom_sf"/>
</dbReference>
<keyword evidence="4" id="KW-1185">Reference proteome</keyword>
<sequence>MTENNHDNSVDSPNGVNDTDGVNDPDGMGSRVIDSVRYYPLTQSQNLMFYNLKFSFRKQIVNVCSLVDLYDKIDEHRLVQAVYLAMMRIPSNAVRIHLVDKRPMQYFATDVPHDIELVDMRGRSQRDVERYCDEIGATPFPNGGNDTQLYRVRIIRRDNDRVSLYYCVSHVVFDAYSLMGCLTYTFAIYQALCNGTALPDEPYSPLPAYKADFAQQKGERYKRQVEWWRKHFSVEPQFTSVNGLKGKEFIRGERYGVTLRLWQTKGGMVDYRIDRSLVSAMRDYCEREHLPMQIPYFIALRTFLSRMSGTDDVMFMNAVARRATLAQKRAGGTMVNAVALRTVIPGSTSFADACEILMHEQMDAYRRANVATADILDVLRANFGLKACRGYTSVSTTFQPYFDGSLPVRFRFRRRPNGANAMPLYVSIMPLDASGDLWVNYEYIVGYVDPESIRRFHRFMLAFLDEVAKNPDRTIDQIATVAHGRASAMRLQTPDDLPYEIAMQGAGSDAAVDAAGTDGVGAVDATKGGTA</sequence>
<proteinExistence type="predicted"/>
<dbReference type="AlphaFoldDB" id="A0A261FBX4"/>
<dbReference type="GO" id="GO:0005737">
    <property type="term" value="C:cytoplasm"/>
    <property type="evidence" value="ECO:0007669"/>
    <property type="project" value="TreeGrafter"/>
</dbReference>
<evidence type="ECO:0000256" key="1">
    <source>
        <dbReference type="SAM" id="MobiDB-lite"/>
    </source>
</evidence>
<dbReference type="InterPro" id="IPR001242">
    <property type="entry name" value="Condensation_dom"/>
</dbReference>